<protein>
    <submittedName>
        <fullName evidence="1">Baseplate J/gp47 family protein</fullName>
    </submittedName>
</protein>
<reference evidence="2" key="1">
    <citation type="submission" date="2023-07" db="EMBL/GenBank/DDBJ databases">
        <title>Description of three actinobacteria isolated from air of manufacturing shop in a pharmaceutical factory.</title>
        <authorList>
            <person name="Zhang D.-F."/>
        </authorList>
    </citation>
    <scope>NUCLEOTIDE SEQUENCE [LARGE SCALE GENOMIC DNA]</scope>
    <source>
        <strain evidence="2">CCTCC AB 207010</strain>
    </source>
</reference>
<gene>
    <name evidence="1" type="ORF">RH857_04425</name>
</gene>
<sequence length="386" mass="41607">MSEIPTGSPDAPQPVVPDLLDWASEEQLLDTILEHLRAVVPEFEPRAGHMEVVLAEALALGLAPLAFAVQEVPTRLVEQILALQGIHRDQGAPATGVVQFDTAGYGPVYEVPSGTRLRVTMESTGETADFLTTGRLEILIAEGASGRVRVRAEESGRHLNQLPRGASLELVDNLPFVERVTLVETTVGGRDVETDASLHSRAASTFGRLTSTLVMPEHFQQAVLSRPEVGRARIVDVYDPTSPNTAPGEDPGHVTVVVADNDGQPLTEVQRRDIAEWISDQALASLVVHVVAPTYTDVSIEVEVQARLGVPVDTVRDAVVRRLEAWLSPSQWAWGDTVRQYDVVGQVLNVPEVAGVVSVSEDIPLEGVAPLPRLQDLTVTVRDGVS</sequence>
<evidence type="ECO:0000313" key="1">
    <source>
        <dbReference type="EMBL" id="MDR5711379.1"/>
    </source>
</evidence>
<accession>A0ABU1FRY0</accession>
<organism evidence="1 2">
    <name type="scientific">Nesterenkonia flava</name>
    <dbReference type="NCBI Taxonomy" id="469799"/>
    <lineage>
        <taxon>Bacteria</taxon>
        <taxon>Bacillati</taxon>
        <taxon>Actinomycetota</taxon>
        <taxon>Actinomycetes</taxon>
        <taxon>Micrococcales</taxon>
        <taxon>Micrococcaceae</taxon>
        <taxon>Nesterenkonia</taxon>
    </lineage>
</organism>
<proteinExistence type="predicted"/>
<evidence type="ECO:0000313" key="2">
    <source>
        <dbReference type="Proteomes" id="UP001260872"/>
    </source>
</evidence>
<keyword evidence="2" id="KW-1185">Reference proteome</keyword>
<dbReference type="Proteomes" id="UP001260872">
    <property type="component" value="Unassembled WGS sequence"/>
</dbReference>
<name>A0ABU1FRY0_9MICC</name>
<dbReference type="RefSeq" id="WP_310536761.1">
    <property type="nucleotide sequence ID" value="NZ_BAAAOC010000022.1"/>
</dbReference>
<dbReference type="EMBL" id="JAVKGT010000008">
    <property type="protein sequence ID" value="MDR5711379.1"/>
    <property type="molecule type" value="Genomic_DNA"/>
</dbReference>
<comment type="caution">
    <text evidence="1">The sequence shown here is derived from an EMBL/GenBank/DDBJ whole genome shotgun (WGS) entry which is preliminary data.</text>
</comment>